<dbReference type="InterPro" id="IPR002938">
    <property type="entry name" value="FAD-bd"/>
</dbReference>
<dbReference type="PIRSF" id="PIRSF038984">
    <property type="entry name" value="FAD_binding_protein"/>
    <property type="match status" value="1"/>
</dbReference>
<dbReference type="PANTHER" id="PTHR42842:SF3">
    <property type="entry name" value="FAD_NAD(P)-BINDING OXIDOREDUCTASE FAMILY PROTEIN"/>
    <property type="match status" value="1"/>
</dbReference>
<dbReference type="InterPro" id="IPR049516">
    <property type="entry name" value="FAD-depend_C"/>
</dbReference>
<dbReference type="InterPro" id="IPR036188">
    <property type="entry name" value="FAD/NAD-bd_sf"/>
</dbReference>
<dbReference type="Pfam" id="PF21688">
    <property type="entry name" value="FAD-depend_C"/>
    <property type="match status" value="1"/>
</dbReference>
<dbReference type="Pfam" id="PF01494">
    <property type="entry name" value="FAD_binding_3"/>
    <property type="match status" value="1"/>
</dbReference>
<dbReference type="AlphaFoldDB" id="A0A2V1II51"/>
<keyword evidence="4" id="KW-1185">Reference proteome</keyword>
<comment type="caution">
    <text evidence="3">The sequence shown here is derived from an EMBL/GenBank/DDBJ whole genome shotgun (WGS) entry which is preliminary data.</text>
</comment>
<evidence type="ECO:0000259" key="1">
    <source>
        <dbReference type="Pfam" id="PF01494"/>
    </source>
</evidence>
<dbReference type="RefSeq" id="WP_107033300.1">
    <property type="nucleotide sequence ID" value="NZ_CAOLYA010000006.1"/>
</dbReference>
<feature type="domain" description="FAD-binding" evidence="1">
    <location>
        <begin position="86"/>
        <end position="117"/>
    </location>
</feature>
<dbReference type="GeneID" id="82527184"/>
<feature type="domain" description="FAD-dependent protein C-terminal" evidence="2">
    <location>
        <begin position="271"/>
        <end position="471"/>
    </location>
</feature>
<sequence length="526" mass="56875">MQETLDLRVTPRVAAEPHLLSQEVARLAGVSKDSVRHVLVTRRSIDARQRQVMVNLSVRAYIDEEPSSLSLVRAVDYRSVASDAPQAIVVGAGPAGLFAALRLIEEGVRPIVLERGKDVDSRRPDMADIARKGVVDPDSNYCFGEGGAGAFSDGKLYTRSKKRGSVDKILNIFAQHGASENILVDAHPHIGTDKLPGVIKAMRETICRCGGEVRFSTRVTELIIERDEVRGVVTAGGEKYFGPVILATGHSARDVYRFLLSAGVTMEPKGLAVGVRLEHPQHLIDCLRYHSKDGRGRYLPAAEYTMLTRVDDRGVYSFCMCPGGVVIPSASGPEQLAVNGMSGSARSSRWANAAMVVEVLPEDIPTVGTDDDPEGILKMLRFQESIEKAFWQEAGQTQNAPAQRMADFVNGRPSSSLPQVSYAPGAHPARIDKLLPKGIARRLQLGFKDFDRKNRGFLTNDAVLIGAETRTSSPLRIPRDNESLRHITLKGLYPCGEGAGYAGGIVSAAIDGDRSAAAVADDLNVS</sequence>
<name>A0A2V1II51_9BACT</name>
<evidence type="ECO:0000313" key="3">
    <source>
        <dbReference type="EMBL" id="PWB00458.1"/>
    </source>
</evidence>
<dbReference type="PANTHER" id="PTHR42842">
    <property type="entry name" value="FAD/NAD(P)-BINDING OXIDOREDUCTASE"/>
    <property type="match status" value="1"/>
</dbReference>
<dbReference type="Gene3D" id="3.30.70.2700">
    <property type="match status" value="1"/>
</dbReference>
<dbReference type="PRINTS" id="PR00419">
    <property type="entry name" value="ADXRDTASE"/>
</dbReference>
<dbReference type="Gene3D" id="3.50.50.60">
    <property type="entry name" value="FAD/NAD(P)-binding domain"/>
    <property type="match status" value="2"/>
</dbReference>
<dbReference type="Proteomes" id="UP000244905">
    <property type="component" value="Unassembled WGS sequence"/>
</dbReference>
<reference evidence="4" key="1">
    <citation type="submission" date="2018-02" db="EMBL/GenBank/DDBJ databases">
        <authorList>
            <person name="Clavel T."/>
            <person name="Strowig T."/>
        </authorList>
    </citation>
    <scope>NUCLEOTIDE SEQUENCE [LARGE SCALE GENOMIC DNA]</scope>
    <source>
        <strain evidence="4">DSM 103720</strain>
    </source>
</reference>
<dbReference type="SUPFAM" id="SSF51905">
    <property type="entry name" value="FAD/NAD(P)-binding domain"/>
    <property type="match status" value="1"/>
</dbReference>
<gene>
    <name evidence="3" type="ORF">C5O23_12715</name>
</gene>
<evidence type="ECO:0000313" key="4">
    <source>
        <dbReference type="Proteomes" id="UP000244905"/>
    </source>
</evidence>
<dbReference type="EMBL" id="PUEC01000041">
    <property type="protein sequence ID" value="PWB00458.1"/>
    <property type="molecule type" value="Genomic_DNA"/>
</dbReference>
<evidence type="ECO:0000259" key="2">
    <source>
        <dbReference type="Pfam" id="PF21688"/>
    </source>
</evidence>
<accession>A0A2V1II51</accession>
<dbReference type="InterPro" id="IPR028348">
    <property type="entry name" value="FAD-binding_protein"/>
</dbReference>
<organism evidence="3 4">
    <name type="scientific">Duncaniella muris</name>
    <dbReference type="NCBI Taxonomy" id="2094150"/>
    <lineage>
        <taxon>Bacteria</taxon>
        <taxon>Pseudomonadati</taxon>
        <taxon>Bacteroidota</taxon>
        <taxon>Bacteroidia</taxon>
        <taxon>Bacteroidales</taxon>
        <taxon>Muribaculaceae</taxon>
        <taxon>Duncaniella</taxon>
    </lineage>
</organism>
<dbReference type="GO" id="GO:0071949">
    <property type="term" value="F:FAD binding"/>
    <property type="evidence" value="ECO:0007669"/>
    <property type="project" value="InterPro"/>
</dbReference>
<protein>
    <submittedName>
        <fullName evidence="3">FAD-binding protein</fullName>
    </submittedName>
</protein>
<proteinExistence type="predicted"/>